<sequence>MDELVQECQYSRSVNLFGFDQILLPSLSDQNLVNGLELSELIPDLPNQTNLSPSPTWSEENNVSEAVLNYISQMLMEDDDDWENRPGLIQDSVALQAAEKSLYDALHNPPPSICENVDGPNGDLTWTCRSVNSYASVDNIVDSNSIVDRNKLGFSRVDCNVDYIMQSDLRSFGTLDSLVSSFQVLDPSKVTQASSQFTLIFSKEEDENYNSLNEHENYNLEHYEKTPRVLGEAEKNLGEHFMRQSRGTKNHYEEDGDYLEVGRSNKQLATYDKYSDGQSGMYEVLLCPSINPHLHKEESSPCIVYEASRNGLGGKFLQKNGQSKGPSGGNARGKKQGKRREVVDLMTLLTQCAQAVARIDSRAANELLKKIRQHSSPYGNGTERMAHYLADALEARLAGTGSALDASLLSKRLTAAESLTAYVAFVKASPFRKMLNFFANKMIWKLAEKATRLHIIDFGIVHGFQWPGLFQHLSLRPGGPPSVRLTGIDFPLPGFRPAERVEETGRRLAYYCERFNVPFEFNGVAKKWDTIRLDDLKIQRDEVLVVNCLNRLRYVSDEVVDGVCPRDAVLKLIKRIYPALFIHSIINGSYNAPFFITRFRELLFQSYSAFDMFDVILPRDDQGRMLYERDVIARGAMSVASCEGTERIIRPETYRQWQIRNTRAGLKQLPLNPEIVKDVRAKVKLGYHEDFVVDEDSNWMLQGWKGRTLSAVSCWKPAQ</sequence>
<evidence type="ECO:0000313" key="1">
    <source>
        <dbReference type="EMBL" id="KAH7836922.1"/>
    </source>
</evidence>
<name>A0ACB7X7Z1_9ERIC</name>
<comment type="caution">
    <text evidence="1">The sequence shown here is derived from an EMBL/GenBank/DDBJ whole genome shotgun (WGS) entry which is preliminary data.</text>
</comment>
<evidence type="ECO:0000313" key="2">
    <source>
        <dbReference type="Proteomes" id="UP000828048"/>
    </source>
</evidence>
<keyword evidence="2" id="KW-1185">Reference proteome</keyword>
<gene>
    <name evidence="1" type="ORF">Vadar_007421</name>
</gene>
<organism evidence="1 2">
    <name type="scientific">Vaccinium darrowii</name>
    <dbReference type="NCBI Taxonomy" id="229202"/>
    <lineage>
        <taxon>Eukaryota</taxon>
        <taxon>Viridiplantae</taxon>
        <taxon>Streptophyta</taxon>
        <taxon>Embryophyta</taxon>
        <taxon>Tracheophyta</taxon>
        <taxon>Spermatophyta</taxon>
        <taxon>Magnoliopsida</taxon>
        <taxon>eudicotyledons</taxon>
        <taxon>Gunneridae</taxon>
        <taxon>Pentapetalae</taxon>
        <taxon>asterids</taxon>
        <taxon>Ericales</taxon>
        <taxon>Ericaceae</taxon>
        <taxon>Vaccinioideae</taxon>
        <taxon>Vaccinieae</taxon>
        <taxon>Vaccinium</taxon>
    </lineage>
</organism>
<dbReference type="EMBL" id="CM037156">
    <property type="protein sequence ID" value="KAH7836922.1"/>
    <property type="molecule type" value="Genomic_DNA"/>
</dbReference>
<reference evidence="1 2" key="1">
    <citation type="journal article" date="2021" name="Hortic Res">
        <title>High-quality reference genome and annotation aids understanding of berry development for evergreen blueberry (Vaccinium darrowii).</title>
        <authorList>
            <person name="Yu J."/>
            <person name="Hulse-Kemp A.M."/>
            <person name="Babiker E."/>
            <person name="Staton M."/>
        </authorList>
    </citation>
    <scope>NUCLEOTIDE SEQUENCE [LARGE SCALE GENOMIC DNA]</scope>
    <source>
        <strain evidence="2">cv. NJ 8807/NJ 8810</strain>
        <tissue evidence="1">Young leaf</tissue>
    </source>
</reference>
<protein>
    <submittedName>
        <fullName evidence="1">Uncharacterized protein</fullName>
    </submittedName>
</protein>
<accession>A0ACB7X7Z1</accession>
<dbReference type="Proteomes" id="UP000828048">
    <property type="component" value="Chromosome 6"/>
</dbReference>
<proteinExistence type="predicted"/>